<protein>
    <recommendedName>
        <fullName evidence="4">Secreted protein</fullName>
    </recommendedName>
</protein>
<evidence type="ECO:0008006" key="4">
    <source>
        <dbReference type="Google" id="ProtNLM"/>
    </source>
</evidence>
<keyword evidence="3" id="KW-1185">Reference proteome</keyword>
<name>D9QLB7_BRESC</name>
<dbReference type="KEGG" id="bsb:Bresu_0658"/>
<feature type="signal peptide" evidence="1">
    <location>
        <begin position="1"/>
        <end position="23"/>
    </location>
</feature>
<proteinExistence type="predicted"/>
<gene>
    <name evidence="2" type="ordered locus">Bresu_0658</name>
</gene>
<dbReference type="BioCyc" id="BSUB633149:G1GM8-659-MONOMER"/>
<dbReference type="OrthoDB" id="7207065at2"/>
<reference evidence="3" key="1">
    <citation type="journal article" date="2011" name="J. Bacteriol.">
        <title>Genome sequences of eight morphologically diverse alphaproteobacteria.</title>
        <authorList>
            <consortium name="US DOE Joint Genome Institute"/>
            <person name="Brown P.J."/>
            <person name="Kysela D.T."/>
            <person name="Buechlein A."/>
            <person name="Hemmerich C."/>
            <person name="Brun Y.V."/>
        </authorList>
    </citation>
    <scope>NUCLEOTIDE SEQUENCE [LARGE SCALE GENOMIC DNA]</scope>
    <source>
        <strain evidence="3">ATCC 15264 / DSM 4735 / LMG 14903 / NBRC 16000 / CB 81</strain>
    </source>
</reference>
<feature type="chain" id="PRO_5003126958" description="Secreted protein" evidence="1">
    <location>
        <begin position="24"/>
        <end position="103"/>
    </location>
</feature>
<dbReference type="HOGENOM" id="CLU_2258368_0_0_5"/>
<evidence type="ECO:0000313" key="3">
    <source>
        <dbReference type="Proteomes" id="UP000002696"/>
    </source>
</evidence>
<dbReference type="eggNOG" id="ENOG502ZJUZ">
    <property type="taxonomic scope" value="Bacteria"/>
</dbReference>
<dbReference type="RefSeq" id="WP_013268076.1">
    <property type="nucleotide sequence ID" value="NC_014375.1"/>
</dbReference>
<dbReference type="AlphaFoldDB" id="D9QLB7"/>
<dbReference type="InParanoid" id="D9QLB7"/>
<keyword evidence="1" id="KW-0732">Signal</keyword>
<evidence type="ECO:0000313" key="2">
    <source>
        <dbReference type="EMBL" id="ADK99972.1"/>
    </source>
</evidence>
<sequence>MNRFAAMSTVIALAASASAPAFAEQALPTAAPVGAQRVVMLCDSDVATRAAYRRDFGSRPVFVTADQALRARATGEVWATPRCMTAREHGRLTQTLNSYAAVR</sequence>
<dbReference type="Proteomes" id="UP000002696">
    <property type="component" value="Chromosome"/>
</dbReference>
<evidence type="ECO:0000256" key="1">
    <source>
        <dbReference type="SAM" id="SignalP"/>
    </source>
</evidence>
<organism evidence="2 3">
    <name type="scientific">Brevundimonas subvibrioides (strain ATCC 15264 / DSM 4735 / LMG 14903 / NBRC 16000 / CB 81)</name>
    <name type="common">Caulobacter subvibrioides</name>
    <dbReference type="NCBI Taxonomy" id="633149"/>
    <lineage>
        <taxon>Bacteria</taxon>
        <taxon>Pseudomonadati</taxon>
        <taxon>Pseudomonadota</taxon>
        <taxon>Alphaproteobacteria</taxon>
        <taxon>Caulobacterales</taxon>
        <taxon>Caulobacteraceae</taxon>
        <taxon>Brevundimonas</taxon>
    </lineage>
</organism>
<accession>D9QLB7</accession>
<dbReference type="EMBL" id="CP002102">
    <property type="protein sequence ID" value="ADK99972.1"/>
    <property type="molecule type" value="Genomic_DNA"/>
</dbReference>